<sequence>MFQRNMFLLISTILLFIISSIECLPFIPVVYPGQEIYTCSKPGYVGLTFDDGLYDYTHKLLDHLKEKNVKATFFITGKNFKCIYDFSDVLIRAVDEGHQIAHHSWSHPGFRSIDEITIYNEIEKLEEVFKKIIGKIPKYFRFPFGERDSRAVEILRVKGYAIVYWDVDSGDTALGVESSLSIYQNLSGPPNSHIILNHDTHETTCNELGPKGIDILQKRGFTLSTIYECMGDSSWWKSSEPPSKKDSSWVC</sequence>
<dbReference type="EMBL" id="PQFF01000298">
    <property type="protein sequence ID" value="RHZ64190.1"/>
    <property type="molecule type" value="Genomic_DNA"/>
</dbReference>
<dbReference type="GO" id="GO:0016810">
    <property type="term" value="F:hydrolase activity, acting on carbon-nitrogen (but not peptide) bonds"/>
    <property type="evidence" value="ECO:0007669"/>
    <property type="project" value="InterPro"/>
</dbReference>
<accession>A0A397HUC8</accession>
<evidence type="ECO:0000259" key="7">
    <source>
        <dbReference type="PROSITE" id="PS51677"/>
    </source>
</evidence>
<feature type="domain" description="NodB homology" evidence="7">
    <location>
        <begin position="43"/>
        <end position="224"/>
    </location>
</feature>
<keyword evidence="3 6" id="KW-0732">Signal</keyword>
<feature type="signal peptide" evidence="6">
    <location>
        <begin position="1"/>
        <end position="23"/>
    </location>
</feature>
<dbReference type="STRING" id="1348612.A0A397HUC8"/>
<dbReference type="CDD" id="cd10951">
    <property type="entry name" value="CE4_ClCDA_like"/>
    <property type="match status" value="1"/>
</dbReference>
<dbReference type="InterPro" id="IPR011330">
    <property type="entry name" value="Glyco_hydro/deAcase_b/a-brl"/>
</dbReference>
<dbReference type="GO" id="GO:0046872">
    <property type="term" value="F:metal ion binding"/>
    <property type="evidence" value="ECO:0007669"/>
    <property type="project" value="UniProtKB-KW"/>
</dbReference>
<keyword evidence="5" id="KW-0119">Carbohydrate metabolism</keyword>
<dbReference type="AlphaFoldDB" id="A0A397HUC8"/>
<comment type="cofactor">
    <cofactor evidence="1">
        <name>Co(2+)</name>
        <dbReference type="ChEBI" id="CHEBI:48828"/>
    </cofactor>
</comment>
<dbReference type="PANTHER" id="PTHR46471">
    <property type="entry name" value="CHITIN DEACETYLASE"/>
    <property type="match status" value="1"/>
</dbReference>
<protein>
    <recommendedName>
        <fullName evidence="7">NodB homology domain-containing protein</fullName>
    </recommendedName>
</protein>
<dbReference type="OrthoDB" id="2125469at2759"/>
<evidence type="ECO:0000256" key="2">
    <source>
        <dbReference type="ARBA" id="ARBA00022723"/>
    </source>
</evidence>
<dbReference type="PROSITE" id="PS51677">
    <property type="entry name" value="NODB"/>
    <property type="match status" value="1"/>
</dbReference>
<evidence type="ECO:0000256" key="4">
    <source>
        <dbReference type="ARBA" id="ARBA00022801"/>
    </source>
</evidence>
<reference evidence="8 9" key="1">
    <citation type="submission" date="2018-08" db="EMBL/GenBank/DDBJ databases">
        <title>Genome and evolution of the arbuscular mycorrhizal fungus Diversispora epigaea (formerly Glomus versiforme) and its bacterial endosymbionts.</title>
        <authorList>
            <person name="Sun X."/>
            <person name="Fei Z."/>
            <person name="Harrison M."/>
        </authorList>
    </citation>
    <scope>NUCLEOTIDE SEQUENCE [LARGE SCALE GENOMIC DNA]</scope>
    <source>
        <strain evidence="8 9">IT104</strain>
    </source>
</reference>
<feature type="chain" id="PRO_5017439341" description="NodB homology domain-containing protein" evidence="6">
    <location>
        <begin position="24"/>
        <end position="251"/>
    </location>
</feature>
<evidence type="ECO:0000256" key="3">
    <source>
        <dbReference type="ARBA" id="ARBA00022729"/>
    </source>
</evidence>
<dbReference type="SUPFAM" id="SSF88713">
    <property type="entry name" value="Glycoside hydrolase/deacetylase"/>
    <property type="match status" value="1"/>
</dbReference>
<keyword evidence="4" id="KW-0378">Hydrolase</keyword>
<proteinExistence type="predicted"/>
<dbReference type="Pfam" id="PF01522">
    <property type="entry name" value="Polysacc_deac_1"/>
    <property type="match status" value="1"/>
</dbReference>
<dbReference type="GO" id="GO:0005975">
    <property type="term" value="P:carbohydrate metabolic process"/>
    <property type="evidence" value="ECO:0007669"/>
    <property type="project" value="InterPro"/>
</dbReference>
<evidence type="ECO:0000256" key="6">
    <source>
        <dbReference type="SAM" id="SignalP"/>
    </source>
</evidence>
<keyword evidence="2" id="KW-0479">Metal-binding</keyword>
<dbReference type="InterPro" id="IPR002509">
    <property type="entry name" value="NODB_dom"/>
</dbReference>
<evidence type="ECO:0000313" key="8">
    <source>
        <dbReference type="EMBL" id="RHZ64190.1"/>
    </source>
</evidence>
<dbReference type="Gene3D" id="3.20.20.370">
    <property type="entry name" value="Glycoside hydrolase/deacetylase"/>
    <property type="match status" value="1"/>
</dbReference>
<evidence type="ECO:0000256" key="1">
    <source>
        <dbReference type="ARBA" id="ARBA00001941"/>
    </source>
</evidence>
<comment type="caution">
    <text evidence="8">The sequence shown here is derived from an EMBL/GenBank/DDBJ whole genome shotgun (WGS) entry which is preliminary data.</text>
</comment>
<dbReference type="Proteomes" id="UP000266861">
    <property type="component" value="Unassembled WGS sequence"/>
</dbReference>
<evidence type="ECO:0000256" key="5">
    <source>
        <dbReference type="ARBA" id="ARBA00023277"/>
    </source>
</evidence>
<keyword evidence="9" id="KW-1185">Reference proteome</keyword>
<organism evidence="8 9">
    <name type="scientific">Diversispora epigaea</name>
    <dbReference type="NCBI Taxonomy" id="1348612"/>
    <lineage>
        <taxon>Eukaryota</taxon>
        <taxon>Fungi</taxon>
        <taxon>Fungi incertae sedis</taxon>
        <taxon>Mucoromycota</taxon>
        <taxon>Glomeromycotina</taxon>
        <taxon>Glomeromycetes</taxon>
        <taxon>Diversisporales</taxon>
        <taxon>Diversisporaceae</taxon>
        <taxon>Diversispora</taxon>
    </lineage>
</organism>
<evidence type="ECO:0000313" key="9">
    <source>
        <dbReference type="Proteomes" id="UP000266861"/>
    </source>
</evidence>
<name>A0A397HUC8_9GLOM</name>
<dbReference type="PANTHER" id="PTHR46471:SF2">
    <property type="entry name" value="CHITIN DEACETYLASE-RELATED"/>
    <property type="match status" value="1"/>
</dbReference>
<gene>
    <name evidence="8" type="ORF">Glove_326g148</name>
</gene>